<comment type="caution">
    <text evidence="9">The sequence shown here is derived from an EMBL/GenBank/DDBJ whole genome shotgun (WGS) entry which is preliminary data.</text>
</comment>
<keyword evidence="3" id="KW-0813">Transport</keyword>
<dbReference type="Proteomes" id="UP000240357">
    <property type="component" value="Unassembled WGS sequence"/>
</dbReference>
<keyword evidence="5" id="KW-0812">Transmembrane</keyword>
<evidence type="ECO:0000313" key="9">
    <source>
        <dbReference type="EMBL" id="PSR52605.1"/>
    </source>
</evidence>
<evidence type="ECO:0000256" key="1">
    <source>
        <dbReference type="ARBA" id="ARBA00004442"/>
    </source>
</evidence>
<protein>
    <submittedName>
        <fullName evidence="9">TolC family protein</fullName>
    </submittedName>
</protein>
<keyword evidence="8" id="KW-0732">Signal</keyword>
<dbReference type="RefSeq" id="WP_106926393.1">
    <property type="nucleotide sequence ID" value="NZ_PYFT01000001.1"/>
</dbReference>
<comment type="subcellular location">
    <subcellularLocation>
        <location evidence="1">Cell outer membrane</location>
    </subcellularLocation>
</comment>
<dbReference type="InterPro" id="IPR003423">
    <property type="entry name" value="OMP_efflux"/>
</dbReference>
<dbReference type="PANTHER" id="PTHR30026:SF20">
    <property type="entry name" value="OUTER MEMBRANE PROTEIN TOLC"/>
    <property type="match status" value="1"/>
</dbReference>
<evidence type="ECO:0000256" key="2">
    <source>
        <dbReference type="ARBA" id="ARBA00007613"/>
    </source>
</evidence>
<dbReference type="PANTHER" id="PTHR30026">
    <property type="entry name" value="OUTER MEMBRANE PROTEIN TOLC"/>
    <property type="match status" value="1"/>
</dbReference>
<dbReference type="Gene3D" id="1.20.1600.10">
    <property type="entry name" value="Outer membrane efflux proteins (OEP)"/>
    <property type="match status" value="1"/>
</dbReference>
<keyword evidence="4" id="KW-1134">Transmembrane beta strand</keyword>
<comment type="similarity">
    <text evidence="2">Belongs to the outer membrane factor (OMF) (TC 1.B.17) family.</text>
</comment>
<feature type="signal peptide" evidence="8">
    <location>
        <begin position="1"/>
        <end position="27"/>
    </location>
</feature>
<dbReference type="GO" id="GO:1990281">
    <property type="term" value="C:efflux pump complex"/>
    <property type="evidence" value="ECO:0007669"/>
    <property type="project" value="TreeGrafter"/>
</dbReference>
<evidence type="ECO:0000256" key="7">
    <source>
        <dbReference type="ARBA" id="ARBA00023237"/>
    </source>
</evidence>
<organism evidence="9 10">
    <name type="scientific">Adhaeribacter arboris</name>
    <dbReference type="NCBI Taxonomy" id="2072846"/>
    <lineage>
        <taxon>Bacteria</taxon>
        <taxon>Pseudomonadati</taxon>
        <taxon>Bacteroidota</taxon>
        <taxon>Cytophagia</taxon>
        <taxon>Cytophagales</taxon>
        <taxon>Hymenobacteraceae</taxon>
        <taxon>Adhaeribacter</taxon>
    </lineage>
</organism>
<dbReference type="OrthoDB" id="9811587at2"/>
<reference evidence="9 10" key="1">
    <citation type="submission" date="2018-03" db="EMBL/GenBank/DDBJ databases">
        <title>Adhaeribacter sp. HMF7605 Genome sequencing and assembly.</title>
        <authorList>
            <person name="Kang H."/>
            <person name="Kang J."/>
            <person name="Cha I."/>
            <person name="Kim H."/>
            <person name="Joh K."/>
        </authorList>
    </citation>
    <scope>NUCLEOTIDE SEQUENCE [LARGE SCALE GENOMIC DNA]</scope>
    <source>
        <strain evidence="9 10">HMF7605</strain>
    </source>
</reference>
<gene>
    <name evidence="9" type="ORF">AHMF7605_03220</name>
</gene>
<dbReference type="GO" id="GO:0015288">
    <property type="term" value="F:porin activity"/>
    <property type="evidence" value="ECO:0007669"/>
    <property type="project" value="TreeGrafter"/>
</dbReference>
<evidence type="ECO:0000256" key="5">
    <source>
        <dbReference type="ARBA" id="ARBA00022692"/>
    </source>
</evidence>
<keyword evidence="10" id="KW-1185">Reference proteome</keyword>
<keyword evidence="7" id="KW-0998">Cell outer membrane</keyword>
<evidence type="ECO:0000256" key="3">
    <source>
        <dbReference type="ARBA" id="ARBA00022448"/>
    </source>
</evidence>
<dbReference type="GO" id="GO:0009279">
    <property type="term" value="C:cell outer membrane"/>
    <property type="evidence" value="ECO:0007669"/>
    <property type="project" value="UniProtKB-SubCell"/>
</dbReference>
<sequence length="484" mass="53662">MMINLSKKIVVAGAFIIGFIFSQPAMAQTKPKTWTLQECIDQAIKSNLTIQQTQLQADLSRVTLRQAQLNRLPTINGSTAYNLNSGRSIDPTTNSFVSETIKSNNLQVYASVPLFSGGQLINTIKRNNFDNQAAVADVARSRNDIMLNVVTFYIQIIFNNEILKANELLRSSTLAQLDRTQKLFNAGSVPETNVLELKAQLASDDVNIITAKNNIDIAKLNLSQLLNLPNAIFELEVPAIPDPDQDVIIVDANQIFETAQLNLPEVKAADLRVSSALAGIDISRSAYYPQLSFNAGYNTLYSSGRPLFEPTGSLVEQTLGFASNDGLPGEELKIFVPGSRTMKYPYFDQIKDNQSKNIGLSLNVPIFNGFLARNNVSRSKINHQNAVLNTELVRDQLQKSIQQSVADALAAQKKFIAVKNQLAALEQSYKNAEIRFANGVMNATDFNVARNNFTKAQSDLIQAKYDYTFKLKVLDYYQNKPLSF</sequence>
<dbReference type="InterPro" id="IPR051906">
    <property type="entry name" value="TolC-like"/>
</dbReference>
<evidence type="ECO:0000256" key="4">
    <source>
        <dbReference type="ARBA" id="ARBA00022452"/>
    </source>
</evidence>
<evidence type="ECO:0000313" key="10">
    <source>
        <dbReference type="Proteomes" id="UP000240357"/>
    </source>
</evidence>
<dbReference type="GO" id="GO:0015562">
    <property type="term" value="F:efflux transmembrane transporter activity"/>
    <property type="evidence" value="ECO:0007669"/>
    <property type="project" value="InterPro"/>
</dbReference>
<evidence type="ECO:0000256" key="8">
    <source>
        <dbReference type="SAM" id="SignalP"/>
    </source>
</evidence>
<dbReference type="Pfam" id="PF02321">
    <property type="entry name" value="OEP"/>
    <property type="match status" value="2"/>
</dbReference>
<accession>A0A2T2YAR0</accession>
<feature type="chain" id="PRO_5015585161" evidence="8">
    <location>
        <begin position="28"/>
        <end position="484"/>
    </location>
</feature>
<dbReference type="SUPFAM" id="SSF56954">
    <property type="entry name" value="Outer membrane efflux proteins (OEP)"/>
    <property type="match status" value="1"/>
</dbReference>
<proteinExistence type="inferred from homology"/>
<keyword evidence="6" id="KW-0472">Membrane</keyword>
<name>A0A2T2YAR0_9BACT</name>
<dbReference type="AlphaFoldDB" id="A0A2T2YAR0"/>
<evidence type="ECO:0000256" key="6">
    <source>
        <dbReference type="ARBA" id="ARBA00023136"/>
    </source>
</evidence>
<dbReference type="EMBL" id="PYFT01000001">
    <property type="protein sequence ID" value="PSR52605.1"/>
    <property type="molecule type" value="Genomic_DNA"/>
</dbReference>